<organism evidence="2 3">
    <name type="scientific">Emcibacter nanhaiensis</name>
    <dbReference type="NCBI Taxonomy" id="1505037"/>
    <lineage>
        <taxon>Bacteria</taxon>
        <taxon>Pseudomonadati</taxon>
        <taxon>Pseudomonadota</taxon>
        <taxon>Alphaproteobacteria</taxon>
        <taxon>Emcibacterales</taxon>
        <taxon>Emcibacteraceae</taxon>
        <taxon>Emcibacter</taxon>
    </lineage>
</organism>
<dbReference type="RefSeq" id="WP_139940569.1">
    <property type="nucleotide sequence ID" value="NZ_JBHSYP010000027.1"/>
</dbReference>
<dbReference type="NCBIfam" id="TIGR02532">
    <property type="entry name" value="IV_pilin_GFxxxE"/>
    <property type="match status" value="1"/>
</dbReference>
<gene>
    <name evidence="2" type="ORF">FIV46_08875</name>
</gene>
<name>A0A501PI92_9PROT</name>
<dbReference type="Proteomes" id="UP000319148">
    <property type="component" value="Unassembled WGS sequence"/>
</dbReference>
<keyword evidence="3" id="KW-1185">Reference proteome</keyword>
<keyword evidence="1" id="KW-0472">Membrane</keyword>
<dbReference type="OrthoDB" id="8253460at2"/>
<keyword evidence="1" id="KW-1133">Transmembrane helix</keyword>
<evidence type="ECO:0000313" key="2">
    <source>
        <dbReference type="EMBL" id="TPD60159.1"/>
    </source>
</evidence>
<accession>A0A501PI92</accession>
<feature type="transmembrane region" description="Helical" evidence="1">
    <location>
        <begin position="12"/>
        <end position="34"/>
    </location>
</feature>
<evidence type="ECO:0000313" key="3">
    <source>
        <dbReference type="Proteomes" id="UP000319148"/>
    </source>
</evidence>
<reference evidence="3" key="1">
    <citation type="submission" date="2019-06" db="EMBL/GenBank/DDBJ databases">
        <title>The complete genome of Emcibacter congregatus ZYLT.</title>
        <authorList>
            <person name="Zhao Z."/>
        </authorList>
    </citation>
    <scope>NUCLEOTIDE SEQUENCE [LARGE SCALE GENOMIC DNA]</scope>
    <source>
        <strain evidence="3">MCCC 1A06723</strain>
    </source>
</reference>
<dbReference type="PROSITE" id="PS00409">
    <property type="entry name" value="PROKAR_NTER_METHYL"/>
    <property type="match status" value="1"/>
</dbReference>
<sequence>MPRRPDPERGFTLLETLVALAILSLVMVAAFGGISDSLNRTVRQQQELDRLAQAENLMTRIMAGEKVSETGDLRLSVRDISPEGLTEKGFILEHIRILDKTGDRVLLSSQWLHRREEEQ</sequence>
<dbReference type="AlphaFoldDB" id="A0A501PI92"/>
<evidence type="ECO:0000256" key="1">
    <source>
        <dbReference type="SAM" id="Phobius"/>
    </source>
</evidence>
<protein>
    <submittedName>
        <fullName evidence="2">Type II secretion system protein</fullName>
    </submittedName>
</protein>
<comment type="caution">
    <text evidence="2">The sequence shown here is derived from an EMBL/GenBank/DDBJ whole genome shotgun (WGS) entry which is preliminary data.</text>
</comment>
<proteinExistence type="predicted"/>
<dbReference type="InterPro" id="IPR012902">
    <property type="entry name" value="N_methyl_site"/>
</dbReference>
<keyword evidence="1" id="KW-0812">Transmembrane</keyword>
<dbReference type="Pfam" id="PF07963">
    <property type="entry name" value="N_methyl"/>
    <property type="match status" value="1"/>
</dbReference>
<dbReference type="EMBL" id="VFIY01000008">
    <property type="protein sequence ID" value="TPD60159.1"/>
    <property type="molecule type" value="Genomic_DNA"/>
</dbReference>